<organism evidence="1 2">
    <name type="scientific">Mycena albidolilacea</name>
    <dbReference type="NCBI Taxonomy" id="1033008"/>
    <lineage>
        <taxon>Eukaryota</taxon>
        <taxon>Fungi</taxon>
        <taxon>Dikarya</taxon>
        <taxon>Basidiomycota</taxon>
        <taxon>Agaricomycotina</taxon>
        <taxon>Agaricomycetes</taxon>
        <taxon>Agaricomycetidae</taxon>
        <taxon>Agaricales</taxon>
        <taxon>Marasmiineae</taxon>
        <taxon>Mycenaceae</taxon>
        <taxon>Mycena</taxon>
    </lineage>
</organism>
<name>A0AAD7ACQ2_9AGAR</name>
<evidence type="ECO:0000313" key="2">
    <source>
        <dbReference type="Proteomes" id="UP001218218"/>
    </source>
</evidence>
<evidence type="ECO:0000313" key="1">
    <source>
        <dbReference type="EMBL" id="KAJ7355287.1"/>
    </source>
</evidence>
<feature type="non-terminal residue" evidence="1">
    <location>
        <position position="58"/>
    </location>
</feature>
<accession>A0AAD7ACQ2</accession>
<feature type="non-terminal residue" evidence="1">
    <location>
        <position position="1"/>
    </location>
</feature>
<dbReference type="EMBL" id="JARIHO010000009">
    <property type="protein sequence ID" value="KAJ7355287.1"/>
    <property type="molecule type" value="Genomic_DNA"/>
</dbReference>
<protein>
    <submittedName>
        <fullName evidence="1">Uncharacterized protein</fullName>
    </submittedName>
</protein>
<comment type="caution">
    <text evidence="1">The sequence shown here is derived from an EMBL/GenBank/DDBJ whole genome shotgun (WGS) entry which is preliminary data.</text>
</comment>
<reference evidence="1" key="1">
    <citation type="submission" date="2023-03" db="EMBL/GenBank/DDBJ databases">
        <title>Massive genome expansion in bonnet fungi (Mycena s.s.) driven by repeated elements and novel gene families across ecological guilds.</title>
        <authorList>
            <consortium name="Lawrence Berkeley National Laboratory"/>
            <person name="Harder C.B."/>
            <person name="Miyauchi S."/>
            <person name="Viragh M."/>
            <person name="Kuo A."/>
            <person name="Thoen E."/>
            <person name="Andreopoulos B."/>
            <person name="Lu D."/>
            <person name="Skrede I."/>
            <person name="Drula E."/>
            <person name="Henrissat B."/>
            <person name="Morin E."/>
            <person name="Kohler A."/>
            <person name="Barry K."/>
            <person name="LaButti K."/>
            <person name="Morin E."/>
            <person name="Salamov A."/>
            <person name="Lipzen A."/>
            <person name="Mereny Z."/>
            <person name="Hegedus B."/>
            <person name="Baldrian P."/>
            <person name="Stursova M."/>
            <person name="Weitz H."/>
            <person name="Taylor A."/>
            <person name="Grigoriev I.V."/>
            <person name="Nagy L.G."/>
            <person name="Martin F."/>
            <person name="Kauserud H."/>
        </authorList>
    </citation>
    <scope>NUCLEOTIDE SEQUENCE</scope>
    <source>
        <strain evidence="1">CBHHK002</strain>
    </source>
</reference>
<dbReference type="AlphaFoldDB" id="A0AAD7ACQ2"/>
<proteinExistence type="predicted"/>
<gene>
    <name evidence="1" type="ORF">DFH08DRAFT_653637</name>
</gene>
<sequence>QIIVDMWHYIGHCATDTLCRLWCNPAPKNGSQPDLILGEQDANGINHQTRVFHTDTAE</sequence>
<dbReference type="Proteomes" id="UP001218218">
    <property type="component" value="Unassembled WGS sequence"/>
</dbReference>
<keyword evidence="2" id="KW-1185">Reference proteome</keyword>